<reference evidence="4" key="1">
    <citation type="submission" date="2016-04" db="UniProtKB">
        <authorList>
            <consortium name="WormBaseParasite"/>
        </authorList>
    </citation>
    <scope>IDENTIFICATION</scope>
</reference>
<evidence type="ECO:0000256" key="1">
    <source>
        <dbReference type="SAM" id="MobiDB-lite"/>
    </source>
</evidence>
<keyword evidence="2" id="KW-0472">Membrane</keyword>
<evidence type="ECO:0000313" key="4">
    <source>
        <dbReference type="WBParaSite" id="SMUV_0000756601-mRNA-1"/>
    </source>
</evidence>
<accession>A0A158R5N3</accession>
<evidence type="ECO:0000256" key="2">
    <source>
        <dbReference type="SAM" id="Phobius"/>
    </source>
</evidence>
<organism evidence="3 4">
    <name type="scientific">Syphacia muris</name>
    <dbReference type="NCBI Taxonomy" id="451379"/>
    <lineage>
        <taxon>Eukaryota</taxon>
        <taxon>Metazoa</taxon>
        <taxon>Ecdysozoa</taxon>
        <taxon>Nematoda</taxon>
        <taxon>Chromadorea</taxon>
        <taxon>Rhabditida</taxon>
        <taxon>Spirurina</taxon>
        <taxon>Oxyuridomorpha</taxon>
        <taxon>Oxyuroidea</taxon>
        <taxon>Oxyuridae</taxon>
        <taxon>Syphacia</taxon>
    </lineage>
</organism>
<dbReference type="InterPro" id="IPR016187">
    <property type="entry name" value="CTDL_fold"/>
</dbReference>
<feature type="region of interest" description="Disordered" evidence="1">
    <location>
        <begin position="709"/>
        <end position="905"/>
    </location>
</feature>
<keyword evidence="3" id="KW-1185">Reference proteome</keyword>
<sequence>MANVVKAVSEGRHDAPDTRNTYVQRSCKLVLDDRDRSFSSFIPNGLCITNAGGNKTKESGKATLEIFPKLNDLLTDDYETAFAKNAKLGATTNYAAEISSSGGHHFFCRRKQPNVPKTKLVLEGVSRVPKKFSVEDGVTYCKQIFGGNLLRYYSRQNLLSLYNNHIIDNDDYALHPVSLDVAKEIREAAGVKENPETEKPSKGKSQCYAFKQGVVRQVNCASERLNIICVTKESSWLAYKKGEYQVVSECPQVKADPGVHQASSGSLERIADFCETNFAGVPFYVGSSSEDELLRSLMPWQYYTILMSTQLKPAQIAFPDGTNAFYVRWRVFKDDDSKADGECIYIRADPVRDAFIAADCPVSPKQRKALICRTKITAETIDKYSSVPEMPLSNNTYELVDGICNGHQEASMRFKPVMISVNGGQNSGGLTIKDGEEFCVTFAHGHLLSIADNNELKFINDLLYPKRFLYNKFLMETRLLGIEFNTDPDKFFDGTDSSFVTFMANYSKFYHYPNGQCALSARTENGDFIWPTDCREKHFYHTCKVYVDNPRFRVANPLDARSISKERCKRFFYLQLKNIKKHFLKRRVSILISDLMREIAILNEKNKNCMCLALEVTQTILGPLIIAGLTLFGLINLCICVMFMEGKIKLTGLAKEEPVAAITPHSEVTLKPTELKAPGKPNMPFSYLAGVKSAMDLKRRNMPEEVVVESTESSKESESHGMLKTPMPSRGIRGQRAPKTRMSGPKEDEMMGSGGVVSEGVVEEAKDKADAAETVIDTNQAGAAETMTDQTDVAEPVKDKSQADTAEPVTDESQTDVAEPVTDKSQADTAEPVTDKSQADTADPVTDKSQADTADPVTDKSQTDEAEPVADKSQTGANETTTNENSEAELVSVKGGSETSSLASA</sequence>
<feature type="transmembrane region" description="Helical" evidence="2">
    <location>
        <begin position="620"/>
        <end position="644"/>
    </location>
</feature>
<evidence type="ECO:0000313" key="3">
    <source>
        <dbReference type="Proteomes" id="UP000046393"/>
    </source>
</evidence>
<proteinExistence type="predicted"/>
<dbReference type="CDD" id="cd00037">
    <property type="entry name" value="CLECT"/>
    <property type="match status" value="1"/>
</dbReference>
<keyword evidence="2" id="KW-1133">Transmembrane helix</keyword>
<protein>
    <submittedName>
        <fullName evidence="4">Helicase</fullName>
    </submittedName>
</protein>
<dbReference type="WBParaSite" id="SMUV_0000756601-mRNA-1">
    <property type="protein sequence ID" value="SMUV_0000756601-mRNA-1"/>
    <property type="gene ID" value="SMUV_0000756601"/>
</dbReference>
<feature type="compositionally biased region" description="Basic and acidic residues" evidence="1">
    <location>
        <begin position="712"/>
        <end position="721"/>
    </location>
</feature>
<dbReference type="Proteomes" id="UP000046393">
    <property type="component" value="Unplaced"/>
</dbReference>
<feature type="compositionally biased region" description="Polar residues" evidence="1">
    <location>
        <begin position="776"/>
        <end position="791"/>
    </location>
</feature>
<dbReference type="AlphaFoldDB" id="A0A158R5N3"/>
<dbReference type="SUPFAM" id="SSF56436">
    <property type="entry name" value="C-type lectin-like"/>
    <property type="match status" value="1"/>
</dbReference>
<keyword evidence="2" id="KW-0812">Transmembrane</keyword>
<name>A0A158R5N3_9BILA</name>